<keyword evidence="2" id="KW-0479">Metal-binding</keyword>
<sequence>MITNAVIDASTLVDALLPGPGNDPVRDCLSELTEFSGPEHLRMEVLNVLRRMANNQPQPSPTLITARRTLVELNITLVPVTAMHERVWQLRHTLTAYDAAYAAAAEYLQVPLLTSDQALTKHPDLQCTIIDPRE</sequence>
<reference evidence="6 7" key="1">
    <citation type="submission" date="2018-07" db="EMBL/GenBank/DDBJ databases">
        <title>Genomic Encyclopedia of Type Strains, Phase III (KMG-III): the genomes of soil and plant-associated and newly described type strains.</title>
        <authorList>
            <person name="Whitman W."/>
        </authorList>
    </citation>
    <scope>NUCLEOTIDE SEQUENCE [LARGE SCALE GENOMIC DNA]</scope>
    <source>
        <strain evidence="6 7">CECT 8575</strain>
    </source>
</reference>
<dbReference type="RefSeq" id="WP_114453826.1">
    <property type="nucleotide sequence ID" value="NZ_QPJC01000009.1"/>
</dbReference>
<accession>A0A368VHX3</accession>
<dbReference type="GO" id="GO:0004518">
    <property type="term" value="F:nuclease activity"/>
    <property type="evidence" value="ECO:0007669"/>
    <property type="project" value="UniProtKB-KW"/>
</dbReference>
<gene>
    <name evidence="6" type="ORF">DFQ14_10993</name>
</gene>
<proteinExistence type="predicted"/>
<dbReference type="CDD" id="cd09873">
    <property type="entry name" value="PIN_Pae0151-like"/>
    <property type="match status" value="1"/>
</dbReference>
<keyword evidence="3" id="KW-0378">Hydrolase</keyword>
<keyword evidence="1" id="KW-0540">Nuclease</keyword>
<dbReference type="InterPro" id="IPR044153">
    <property type="entry name" value="PIN_Pae0151-like"/>
</dbReference>
<protein>
    <submittedName>
        <fullName evidence="6">Putative nucleic acid-binding protein</fullName>
    </submittedName>
</protein>
<dbReference type="PANTHER" id="PTHR35901">
    <property type="entry name" value="RIBONUCLEASE VAPC3"/>
    <property type="match status" value="1"/>
</dbReference>
<evidence type="ECO:0000259" key="5">
    <source>
        <dbReference type="Pfam" id="PF01850"/>
    </source>
</evidence>
<evidence type="ECO:0000256" key="2">
    <source>
        <dbReference type="ARBA" id="ARBA00022723"/>
    </source>
</evidence>
<keyword evidence="7" id="KW-1185">Reference proteome</keyword>
<dbReference type="EMBL" id="QPJC01000009">
    <property type="protein sequence ID" value="RCW41016.1"/>
    <property type="molecule type" value="Genomic_DNA"/>
</dbReference>
<dbReference type="AlphaFoldDB" id="A0A368VHX3"/>
<dbReference type="Gene3D" id="3.40.50.1010">
    <property type="entry name" value="5'-nuclease"/>
    <property type="match status" value="1"/>
</dbReference>
<dbReference type="Pfam" id="PF01850">
    <property type="entry name" value="PIN"/>
    <property type="match status" value="1"/>
</dbReference>
<evidence type="ECO:0000256" key="1">
    <source>
        <dbReference type="ARBA" id="ARBA00022722"/>
    </source>
</evidence>
<evidence type="ECO:0000313" key="6">
    <source>
        <dbReference type="EMBL" id="RCW41016.1"/>
    </source>
</evidence>
<dbReference type="InterPro" id="IPR051619">
    <property type="entry name" value="TypeII_TA_RNase_PINc/VapC"/>
</dbReference>
<name>A0A368VHX3_9ACTN</name>
<dbReference type="OrthoDB" id="4377304at2"/>
<dbReference type="SUPFAM" id="SSF88723">
    <property type="entry name" value="PIN domain-like"/>
    <property type="match status" value="1"/>
</dbReference>
<dbReference type="InterPro" id="IPR002716">
    <property type="entry name" value="PIN_dom"/>
</dbReference>
<keyword evidence="4" id="KW-0460">Magnesium</keyword>
<evidence type="ECO:0000313" key="7">
    <source>
        <dbReference type="Proteomes" id="UP000253495"/>
    </source>
</evidence>
<dbReference type="Proteomes" id="UP000253495">
    <property type="component" value="Unassembled WGS sequence"/>
</dbReference>
<dbReference type="GO" id="GO:0016787">
    <property type="term" value="F:hydrolase activity"/>
    <property type="evidence" value="ECO:0007669"/>
    <property type="project" value="UniProtKB-KW"/>
</dbReference>
<dbReference type="InterPro" id="IPR029060">
    <property type="entry name" value="PIN-like_dom_sf"/>
</dbReference>
<evidence type="ECO:0000256" key="3">
    <source>
        <dbReference type="ARBA" id="ARBA00022801"/>
    </source>
</evidence>
<dbReference type="GO" id="GO:0046872">
    <property type="term" value="F:metal ion binding"/>
    <property type="evidence" value="ECO:0007669"/>
    <property type="project" value="UniProtKB-KW"/>
</dbReference>
<feature type="domain" description="PIN" evidence="5">
    <location>
        <begin position="6"/>
        <end position="121"/>
    </location>
</feature>
<dbReference type="PANTHER" id="PTHR35901:SF1">
    <property type="entry name" value="EXONUCLEASE VAPC9"/>
    <property type="match status" value="1"/>
</dbReference>
<organism evidence="6 7">
    <name type="scientific">Halopolyspora algeriensis</name>
    <dbReference type="NCBI Taxonomy" id="1500506"/>
    <lineage>
        <taxon>Bacteria</taxon>
        <taxon>Bacillati</taxon>
        <taxon>Actinomycetota</taxon>
        <taxon>Actinomycetes</taxon>
        <taxon>Actinomycetes incertae sedis</taxon>
        <taxon>Halopolyspora</taxon>
    </lineage>
</organism>
<comment type="caution">
    <text evidence="6">The sequence shown here is derived from an EMBL/GenBank/DDBJ whole genome shotgun (WGS) entry which is preliminary data.</text>
</comment>
<evidence type="ECO:0000256" key="4">
    <source>
        <dbReference type="ARBA" id="ARBA00022842"/>
    </source>
</evidence>